<sequence length="68" mass="7929">MKKRVWKYYDNVYHLAAIVGVKNCMEFPSKALEVNIKSTFNVEQLMRENRCRKIVFASSCEVYASGFS</sequence>
<evidence type="ECO:0000259" key="1">
    <source>
        <dbReference type="Pfam" id="PF01370"/>
    </source>
</evidence>
<reference evidence="2" key="1">
    <citation type="journal article" date="2014" name="Front. Microbiol.">
        <title>High frequency of phylogenetically diverse reductive dehalogenase-homologous genes in deep subseafloor sedimentary metagenomes.</title>
        <authorList>
            <person name="Kawai M."/>
            <person name="Futagami T."/>
            <person name="Toyoda A."/>
            <person name="Takaki Y."/>
            <person name="Nishi S."/>
            <person name="Hori S."/>
            <person name="Arai W."/>
            <person name="Tsubouchi T."/>
            <person name="Morono Y."/>
            <person name="Uchiyama I."/>
            <person name="Ito T."/>
            <person name="Fujiyama A."/>
            <person name="Inagaki F."/>
            <person name="Takami H."/>
        </authorList>
    </citation>
    <scope>NUCLEOTIDE SEQUENCE</scope>
    <source>
        <strain evidence="2">Expedition CK06-06</strain>
    </source>
</reference>
<name>X1FB17_9ZZZZ</name>
<accession>X1FB17</accession>
<dbReference type="InterPro" id="IPR001509">
    <property type="entry name" value="Epimerase_deHydtase"/>
</dbReference>
<dbReference type="InterPro" id="IPR036291">
    <property type="entry name" value="NAD(P)-bd_dom_sf"/>
</dbReference>
<proteinExistence type="predicted"/>
<feature type="domain" description="NAD-dependent epimerase/dehydratase" evidence="1">
    <location>
        <begin position="9"/>
        <end position="65"/>
    </location>
</feature>
<dbReference type="Gene3D" id="3.40.50.720">
    <property type="entry name" value="NAD(P)-binding Rossmann-like Domain"/>
    <property type="match status" value="1"/>
</dbReference>
<dbReference type="EMBL" id="BARU01005091">
    <property type="protein sequence ID" value="GAH26579.1"/>
    <property type="molecule type" value="Genomic_DNA"/>
</dbReference>
<organism evidence="2">
    <name type="scientific">marine sediment metagenome</name>
    <dbReference type="NCBI Taxonomy" id="412755"/>
    <lineage>
        <taxon>unclassified sequences</taxon>
        <taxon>metagenomes</taxon>
        <taxon>ecological metagenomes</taxon>
    </lineage>
</organism>
<gene>
    <name evidence="2" type="ORF">S03H2_09796</name>
</gene>
<dbReference type="AlphaFoldDB" id="X1FB17"/>
<protein>
    <recommendedName>
        <fullName evidence="1">NAD-dependent epimerase/dehydratase domain-containing protein</fullName>
    </recommendedName>
</protein>
<comment type="caution">
    <text evidence="2">The sequence shown here is derived from an EMBL/GenBank/DDBJ whole genome shotgun (WGS) entry which is preliminary data.</text>
</comment>
<dbReference type="Pfam" id="PF01370">
    <property type="entry name" value="Epimerase"/>
    <property type="match status" value="1"/>
</dbReference>
<evidence type="ECO:0000313" key="2">
    <source>
        <dbReference type="EMBL" id="GAH26579.1"/>
    </source>
</evidence>
<dbReference type="SUPFAM" id="SSF51735">
    <property type="entry name" value="NAD(P)-binding Rossmann-fold domains"/>
    <property type="match status" value="1"/>
</dbReference>